<dbReference type="Gene3D" id="3.40.50.1240">
    <property type="entry name" value="Phosphoglycerate mutase-like"/>
    <property type="match status" value="1"/>
</dbReference>
<dbReference type="InterPro" id="IPR033379">
    <property type="entry name" value="Acid_Pase_AS"/>
</dbReference>
<dbReference type="PANTHER" id="PTHR11567">
    <property type="entry name" value="ACID PHOSPHATASE-RELATED"/>
    <property type="match status" value="1"/>
</dbReference>
<comment type="catalytic activity">
    <reaction evidence="1">
        <text>a phosphate monoester + H2O = an alcohol + phosphate</text>
        <dbReference type="Rhea" id="RHEA:15017"/>
        <dbReference type="ChEBI" id="CHEBI:15377"/>
        <dbReference type="ChEBI" id="CHEBI:30879"/>
        <dbReference type="ChEBI" id="CHEBI:43474"/>
        <dbReference type="ChEBI" id="CHEBI:67140"/>
        <dbReference type="EC" id="3.1.3.2"/>
    </reaction>
</comment>
<keyword evidence="6" id="KW-1015">Disulfide bond</keyword>
<evidence type="ECO:0000256" key="8">
    <source>
        <dbReference type="SAM" id="SignalP"/>
    </source>
</evidence>
<dbReference type="PANTHER" id="PTHR11567:SF211">
    <property type="entry name" value="PROSTATIC ACID PHOSPHATASE"/>
    <property type="match status" value="1"/>
</dbReference>
<keyword evidence="5" id="KW-0378">Hydrolase</keyword>
<evidence type="ECO:0000256" key="3">
    <source>
        <dbReference type="ARBA" id="ARBA00012646"/>
    </source>
</evidence>
<organism evidence="9">
    <name type="scientific">Pectinophora gossypiella</name>
    <name type="common">Cotton pink bollworm</name>
    <name type="synonym">Depressaria gossypiella</name>
    <dbReference type="NCBI Taxonomy" id="13191"/>
    <lineage>
        <taxon>Eukaryota</taxon>
        <taxon>Metazoa</taxon>
        <taxon>Ecdysozoa</taxon>
        <taxon>Arthropoda</taxon>
        <taxon>Hexapoda</taxon>
        <taxon>Insecta</taxon>
        <taxon>Pterygota</taxon>
        <taxon>Neoptera</taxon>
        <taxon>Endopterygota</taxon>
        <taxon>Lepidoptera</taxon>
        <taxon>Glossata</taxon>
        <taxon>Ditrysia</taxon>
        <taxon>Gelechioidea</taxon>
        <taxon>Gelechiidae</taxon>
        <taxon>Apatetrinae</taxon>
        <taxon>Pectinophora</taxon>
    </lineage>
</organism>
<evidence type="ECO:0000256" key="2">
    <source>
        <dbReference type="ARBA" id="ARBA00005375"/>
    </source>
</evidence>
<dbReference type="AlphaFoldDB" id="A0A1E1W159"/>
<comment type="similarity">
    <text evidence="2">Belongs to the histidine acid phosphatase family.</text>
</comment>
<name>A0A1E1W159_PECGO</name>
<evidence type="ECO:0000256" key="7">
    <source>
        <dbReference type="ARBA" id="ARBA00023180"/>
    </source>
</evidence>
<sequence>MYGYLALICFVAQLATSEANVIHGNEVIDDKQLVLAFVVHRHGDRAPDADELSLSDEQEKIRNLTRLEGLEGLTNLGKRRAYQIGKYIKQRYGPQGLGLISNLYLQDDIAIRSTDKERTKMTALVAMAAVYPPEVEQQWDEGVGKVWQPVPYSAKPLAEDFLRYYSNCNKFKALMAKAKEESITKEFLPYKDLVAKLEKKTGRNFTENPLLFETLFDLFKSQVGLGLDIPEWAKPLLPRLSEAARLAYRLYFRSDEMLKIGGGVLLQQFTEAATALALGKPVTKRLRIFSAHDFNVGALMDVSRVVKDQSIPEYGSVFALELYRRKGGVLTVEVSKNIWFKVFKRPMSSLNISRLKTMPEYNTRFKIFNFFFKR</sequence>
<reference evidence="9" key="1">
    <citation type="submission" date="2015-09" db="EMBL/GenBank/DDBJ databases">
        <title>De novo assembly of Pectinophora gossypiella (Pink Bollworm) gut transcriptome.</title>
        <authorList>
            <person name="Tassone E.E."/>
        </authorList>
    </citation>
    <scope>NUCLEOTIDE SEQUENCE</scope>
</reference>
<evidence type="ECO:0000256" key="1">
    <source>
        <dbReference type="ARBA" id="ARBA00000032"/>
    </source>
</evidence>
<dbReference type="InterPro" id="IPR000560">
    <property type="entry name" value="His_Pase_clade-2"/>
</dbReference>
<dbReference type="Pfam" id="PF00328">
    <property type="entry name" value="His_Phos_2"/>
    <property type="match status" value="1"/>
</dbReference>
<dbReference type="InterPro" id="IPR029033">
    <property type="entry name" value="His_PPase_superfam"/>
</dbReference>
<dbReference type="GO" id="GO:0003993">
    <property type="term" value="F:acid phosphatase activity"/>
    <property type="evidence" value="ECO:0007669"/>
    <property type="project" value="UniProtKB-EC"/>
</dbReference>
<feature type="chain" id="PRO_5009115196" description="acid phosphatase" evidence="8">
    <location>
        <begin position="20"/>
        <end position="374"/>
    </location>
</feature>
<dbReference type="EMBL" id="GDQN01010326">
    <property type="protein sequence ID" value="JAT80728.1"/>
    <property type="molecule type" value="Transcribed_RNA"/>
</dbReference>
<dbReference type="EC" id="3.1.3.2" evidence="3"/>
<dbReference type="OrthoDB" id="10257284at2759"/>
<keyword evidence="7" id="KW-0325">Glycoprotein</keyword>
<evidence type="ECO:0000256" key="6">
    <source>
        <dbReference type="ARBA" id="ARBA00023157"/>
    </source>
</evidence>
<dbReference type="CDD" id="cd07061">
    <property type="entry name" value="HP_HAP_like"/>
    <property type="match status" value="1"/>
</dbReference>
<dbReference type="InterPro" id="IPR050645">
    <property type="entry name" value="Histidine_acid_phosphatase"/>
</dbReference>
<gene>
    <name evidence="9" type="ORF">g.823</name>
</gene>
<feature type="signal peptide" evidence="8">
    <location>
        <begin position="1"/>
        <end position="19"/>
    </location>
</feature>
<keyword evidence="4 8" id="KW-0732">Signal</keyword>
<proteinExistence type="inferred from homology"/>
<dbReference type="PROSITE" id="PS00616">
    <property type="entry name" value="HIS_ACID_PHOSPHAT_1"/>
    <property type="match status" value="1"/>
</dbReference>
<evidence type="ECO:0000313" key="9">
    <source>
        <dbReference type="EMBL" id="JAT80728.1"/>
    </source>
</evidence>
<accession>A0A1E1W159</accession>
<dbReference type="SUPFAM" id="SSF53254">
    <property type="entry name" value="Phosphoglycerate mutase-like"/>
    <property type="match status" value="1"/>
</dbReference>
<evidence type="ECO:0000256" key="5">
    <source>
        <dbReference type="ARBA" id="ARBA00022801"/>
    </source>
</evidence>
<protein>
    <recommendedName>
        <fullName evidence="3">acid phosphatase</fullName>
        <ecNumber evidence="3">3.1.3.2</ecNumber>
    </recommendedName>
</protein>
<evidence type="ECO:0000256" key="4">
    <source>
        <dbReference type="ARBA" id="ARBA00022729"/>
    </source>
</evidence>